<reference evidence="4" key="1">
    <citation type="journal article" date="2021" name="Int. J. Syst. Evol. Microbiol.">
        <title>Actinocatenispora comari sp. nov., an endophytic actinomycete isolated from aerial parts of Comarum salesowianum.</title>
        <authorList>
            <person name="Oyunbileg N."/>
            <person name="Iizaka Y."/>
            <person name="Hamada M."/>
            <person name="Davaapurev B.O."/>
            <person name="Fukumoto A."/>
            <person name="Tsetseg B."/>
            <person name="Kato F."/>
            <person name="Tamura T."/>
            <person name="Batkhuu J."/>
            <person name="Anzai Y."/>
        </authorList>
    </citation>
    <scope>NUCLEOTIDE SEQUENCE [LARGE SCALE GENOMIC DNA]</scope>
    <source>
        <strain evidence="4">NUM-2625</strain>
    </source>
</reference>
<dbReference type="Proteomes" id="UP000614996">
    <property type="component" value="Unassembled WGS sequence"/>
</dbReference>
<dbReference type="GO" id="GO:0016829">
    <property type="term" value="F:lyase activity"/>
    <property type="evidence" value="ECO:0007669"/>
    <property type="project" value="UniProtKB-KW"/>
</dbReference>
<dbReference type="GO" id="GO:0046872">
    <property type="term" value="F:metal ion binding"/>
    <property type="evidence" value="ECO:0007669"/>
    <property type="project" value="UniProtKB-KW"/>
</dbReference>
<dbReference type="InterPro" id="IPR002762">
    <property type="entry name" value="CbiX-like"/>
</dbReference>
<gene>
    <name evidence="3" type="ORF">NUM_37130</name>
</gene>
<dbReference type="Gene3D" id="3.40.50.1400">
    <property type="match status" value="2"/>
</dbReference>
<dbReference type="InterPro" id="IPR050963">
    <property type="entry name" value="Sirohydro_Cobaltochel/CbiX"/>
</dbReference>
<organism evidence="3 4">
    <name type="scientific">Actinocatenispora comari</name>
    <dbReference type="NCBI Taxonomy" id="2807577"/>
    <lineage>
        <taxon>Bacteria</taxon>
        <taxon>Bacillati</taxon>
        <taxon>Actinomycetota</taxon>
        <taxon>Actinomycetes</taxon>
        <taxon>Micromonosporales</taxon>
        <taxon>Micromonosporaceae</taxon>
        <taxon>Actinocatenispora</taxon>
    </lineage>
</organism>
<evidence type="ECO:0000256" key="1">
    <source>
        <dbReference type="ARBA" id="ARBA00022723"/>
    </source>
</evidence>
<protein>
    <submittedName>
        <fullName evidence="3">Sirohydrochlorin chelatase</fullName>
    </submittedName>
</protein>
<dbReference type="SUPFAM" id="SSF53800">
    <property type="entry name" value="Chelatase"/>
    <property type="match status" value="1"/>
</dbReference>
<keyword evidence="1" id="KW-0479">Metal-binding</keyword>
<dbReference type="PANTHER" id="PTHR33542:SF5">
    <property type="entry name" value="FERROCHELATASE CHE1"/>
    <property type="match status" value="1"/>
</dbReference>
<evidence type="ECO:0000256" key="2">
    <source>
        <dbReference type="ARBA" id="ARBA00023239"/>
    </source>
</evidence>
<comment type="caution">
    <text evidence="3">The sequence shown here is derived from an EMBL/GenBank/DDBJ whole genome shotgun (WGS) entry which is preliminary data.</text>
</comment>
<dbReference type="PANTHER" id="PTHR33542">
    <property type="entry name" value="SIROHYDROCHLORIN FERROCHELATASE, CHLOROPLASTIC"/>
    <property type="match status" value="1"/>
</dbReference>
<evidence type="ECO:0000313" key="3">
    <source>
        <dbReference type="EMBL" id="GIL28459.1"/>
    </source>
</evidence>
<dbReference type="EMBL" id="BOPO01000064">
    <property type="protein sequence ID" value="GIL28459.1"/>
    <property type="molecule type" value="Genomic_DNA"/>
</dbReference>
<name>A0A8J4ADC9_9ACTN</name>
<keyword evidence="2" id="KW-0456">Lyase</keyword>
<keyword evidence="4" id="KW-1185">Reference proteome</keyword>
<accession>A0A8J4ADC9</accession>
<dbReference type="Pfam" id="PF01903">
    <property type="entry name" value="CbiX"/>
    <property type="match status" value="2"/>
</dbReference>
<sequence length="264" mass="26665">MRDPLVTPPVRGGFADTALLLVAHGSRDPRSGAAIEALAARVAAARPGTRVAVASLEHRGLRPVPVARELAAAGAAGITAVPLLLTDAYHSTVDVPAVTAEIRASLPHLPIARTGVLGPDGLLSAALADRLAELGVSGVDGLVLAAAGTSDRAARHGIAQVAAEFAARRGVPGAVAFAAGAGPDVPTAVGRLRSTGARRIAVLSYFLAPGRLHDRIVAGARGCGVPVSAPFADTGPVAELVLRRADRAWDSVPRQRTALSVSAH</sequence>
<evidence type="ECO:0000313" key="4">
    <source>
        <dbReference type="Proteomes" id="UP000614996"/>
    </source>
</evidence>
<dbReference type="AlphaFoldDB" id="A0A8J4ADC9"/>
<dbReference type="CDD" id="cd03416">
    <property type="entry name" value="CbiX_SirB_N"/>
    <property type="match status" value="1"/>
</dbReference>
<proteinExistence type="predicted"/>